<sequence length="129" mass="13658">MALLGFQRDRNRGGKGPALRGQGVTPVEPVHHVRPSSREMRAQAVHRLQVGLFGLGAILLLISLANVIMERAELISRAAALDPTAEASATTETANDPLVDMGVAPELPVGGGSAQQQQQPQPQQPSQQQ</sequence>
<keyword evidence="2" id="KW-1133">Transmembrane helix</keyword>
<keyword evidence="2" id="KW-0812">Transmembrane</keyword>
<evidence type="ECO:0000313" key="4">
    <source>
        <dbReference type="Proteomes" id="UP001187221"/>
    </source>
</evidence>
<dbReference type="RefSeq" id="WP_317975754.1">
    <property type="nucleotide sequence ID" value="NZ_BTFW01000001.1"/>
</dbReference>
<gene>
    <name evidence="3" type="ORF">NUTIK01_29210</name>
</gene>
<evidence type="ECO:0008006" key="5">
    <source>
        <dbReference type="Google" id="ProtNLM"/>
    </source>
</evidence>
<feature type="transmembrane region" description="Helical" evidence="2">
    <location>
        <begin position="48"/>
        <end position="68"/>
    </location>
</feature>
<comment type="caution">
    <text evidence="3">The sequence shown here is derived from an EMBL/GenBank/DDBJ whole genome shotgun (WGS) entry which is preliminary data.</text>
</comment>
<organism evidence="3 4">
    <name type="scientific">Novosphingobium pituita</name>
    <dbReference type="NCBI Taxonomy" id="3056842"/>
    <lineage>
        <taxon>Bacteria</taxon>
        <taxon>Pseudomonadati</taxon>
        <taxon>Pseudomonadota</taxon>
        <taxon>Alphaproteobacteria</taxon>
        <taxon>Sphingomonadales</taxon>
        <taxon>Sphingomonadaceae</taxon>
        <taxon>Novosphingobium</taxon>
    </lineage>
</organism>
<keyword evidence="2" id="KW-0472">Membrane</keyword>
<keyword evidence="4" id="KW-1185">Reference proteome</keyword>
<dbReference type="EMBL" id="BTFW01000001">
    <property type="protein sequence ID" value="GMM62144.1"/>
    <property type="molecule type" value="Genomic_DNA"/>
</dbReference>
<accession>A0ABQ6PCB9</accession>
<feature type="compositionally biased region" description="Low complexity" evidence="1">
    <location>
        <begin position="115"/>
        <end position="129"/>
    </location>
</feature>
<feature type="region of interest" description="Disordered" evidence="1">
    <location>
        <begin position="81"/>
        <end position="129"/>
    </location>
</feature>
<evidence type="ECO:0000313" key="3">
    <source>
        <dbReference type="EMBL" id="GMM62144.1"/>
    </source>
</evidence>
<evidence type="ECO:0000256" key="1">
    <source>
        <dbReference type="SAM" id="MobiDB-lite"/>
    </source>
</evidence>
<dbReference type="Proteomes" id="UP001187221">
    <property type="component" value="Unassembled WGS sequence"/>
</dbReference>
<proteinExistence type="predicted"/>
<feature type="region of interest" description="Disordered" evidence="1">
    <location>
        <begin position="1"/>
        <end position="37"/>
    </location>
</feature>
<feature type="compositionally biased region" description="Low complexity" evidence="1">
    <location>
        <begin position="84"/>
        <end position="94"/>
    </location>
</feature>
<evidence type="ECO:0000256" key="2">
    <source>
        <dbReference type="SAM" id="Phobius"/>
    </source>
</evidence>
<name>A0ABQ6PCB9_9SPHN</name>
<reference evidence="3 4" key="1">
    <citation type="submission" date="2023-06" db="EMBL/GenBank/DDBJ databases">
        <title>Draft genome sequence of Novosphingobium sp. strain IK01.</title>
        <authorList>
            <person name="Hatamoto M."/>
            <person name="Ikarashi T."/>
            <person name="Yamaguchi T."/>
        </authorList>
    </citation>
    <scope>NUCLEOTIDE SEQUENCE [LARGE SCALE GENOMIC DNA]</scope>
    <source>
        <strain evidence="3 4">IK01</strain>
    </source>
</reference>
<protein>
    <recommendedName>
        <fullName evidence="5">Energy transducer TonB</fullName>
    </recommendedName>
</protein>